<feature type="region of interest" description="Disordered" evidence="1">
    <location>
        <begin position="1"/>
        <end position="30"/>
    </location>
</feature>
<feature type="compositionally biased region" description="Basic and acidic residues" evidence="1">
    <location>
        <begin position="1"/>
        <end position="11"/>
    </location>
</feature>
<proteinExistence type="predicted"/>
<evidence type="ECO:0000256" key="1">
    <source>
        <dbReference type="SAM" id="MobiDB-lite"/>
    </source>
</evidence>
<gene>
    <name evidence="2" type="ORF">CFP75_30860</name>
</gene>
<organism evidence="2 3">
    <name type="scientific">Amycolatopsis alba DSM 44262</name>
    <dbReference type="NCBI Taxonomy" id="1125972"/>
    <lineage>
        <taxon>Bacteria</taxon>
        <taxon>Bacillati</taxon>
        <taxon>Actinomycetota</taxon>
        <taxon>Actinomycetes</taxon>
        <taxon>Pseudonocardiales</taxon>
        <taxon>Pseudonocardiaceae</taxon>
        <taxon>Amycolatopsis</taxon>
    </lineage>
</organism>
<dbReference type="AlphaFoldDB" id="A0A229RFU8"/>
<reference evidence="2 3" key="1">
    <citation type="submission" date="2017-07" db="EMBL/GenBank/DDBJ databases">
        <title>Amycolatopsis alba DSM 44262 Genome sequencing and assembly.</title>
        <authorList>
            <person name="Kaur N."/>
            <person name="Mayilraj S."/>
        </authorList>
    </citation>
    <scope>NUCLEOTIDE SEQUENCE [LARGE SCALE GENOMIC DNA]</scope>
    <source>
        <strain evidence="2 3">DSM 44262</strain>
    </source>
</reference>
<evidence type="ECO:0000313" key="2">
    <source>
        <dbReference type="EMBL" id="OXM45359.1"/>
    </source>
</evidence>
<sequence>MVTAHSDKERAAPNFKQGFGFHPLGAWHRR</sequence>
<name>A0A229RFU8_AMYAL</name>
<evidence type="ECO:0000313" key="3">
    <source>
        <dbReference type="Proteomes" id="UP000215563"/>
    </source>
</evidence>
<protein>
    <submittedName>
        <fullName evidence="2">Uncharacterized protein</fullName>
    </submittedName>
</protein>
<comment type="caution">
    <text evidence="2">The sequence shown here is derived from an EMBL/GenBank/DDBJ whole genome shotgun (WGS) entry which is preliminary data.</text>
</comment>
<accession>A0A229RFU8</accession>
<keyword evidence="3" id="KW-1185">Reference proteome</keyword>
<dbReference type="Proteomes" id="UP000215563">
    <property type="component" value="Unassembled WGS sequence"/>
</dbReference>
<dbReference type="EMBL" id="NMQU01000104">
    <property type="protein sequence ID" value="OXM45359.1"/>
    <property type="molecule type" value="Genomic_DNA"/>
</dbReference>